<comment type="caution">
    <text evidence="2">The sequence shown here is derived from an EMBL/GenBank/DDBJ whole genome shotgun (WGS) entry which is preliminary data.</text>
</comment>
<dbReference type="Gene3D" id="3.40.50.720">
    <property type="entry name" value="NAD(P)-binding Rossmann-like Domain"/>
    <property type="match status" value="1"/>
</dbReference>
<evidence type="ECO:0000313" key="2">
    <source>
        <dbReference type="EMBL" id="ELY97080.1"/>
    </source>
</evidence>
<dbReference type="STRING" id="29540.C481_20856"/>
<dbReference type="Pfam" id="PF02737">
    <property type="entry name" value="3HCDH_N"/>
    <property type="match status" value="1"/>
</dbReference>
<evidence type="ECO:0000259" key="1">
    <source>
        <dbReference type="Pfam" id="PF02737"/>
    </source>
</evidence>
<accession>M0AEC0</accession>
<keyword evidence="3" id="KW-1185">Reference proteome</keyword>
<reference evidence="2 3" key="1">
    <citation type="journal article" date="2014" name="PLoS Genet.">
        <title>Phylogenetically driven sequencing of extremely halophilic archaea reveals strategies for static and dynamic osmo-response.</title>
        <authorList>
            <person name="Becker E.A."/>
            <person name="Seitzer P.M."/>
            <person name="Tritt A."/>
            <person name="Larsen D."/>
            <person name="Krusor M."/>
            <person name="Yao A.I."/>
            <person name="Wu D."/>
            <person name="Madern D."/>
            <person name="Eisen J.A."/>
            <person name="Darling A.E."/>
            <person name="Facciotti M.T."/>
        </authorList>
    </citation>
    <scope>NUCLEOTIDE SEQUENCE [LARGE SCALE GENOMIC DNA]</scope>
    <source>
        <strain evidence="2 3">DSM 12278</strain>
    </source>
</reference>
<dbReference type="GO" id="GO:0070403">
    <property type="term" value="F:NAD+ binding"/>
    <property type="evidence" value="ECO:0007669"/>
    <property type="project" value="InterPro"/>
</dbReference>
<dbReference type="SUPFAM" id="SSF51735">
    <property type="entry name" value="NAD(P)-binding Rossmann-fold domains"/>
    <property type="match status" value="1"/>
</dbReference>
<sequence>MDPPNTPDRVRRIGILFTAFEMRYHMRIAVLGARSMGHGIAQVSAAAGHDVVLRDVERDCVEDGLEEIHEDAFRCIEESRGGVRGPFRVLLRSPEMAGRMGELGAYHRYESQLDGTDRQLVELTATMGYYAMLACVLNASCGPTTTHRSYPDGSIIVGSRCRCYSGETASTNGQYSVQLSATMTNANASVSNPSTATSRIVSGPCSYEIKTVALLNGSSVVDISRIASPKERYSWFTSSSVANSRRMGNITRNAAETEENAVRTNIATKNSMRSTTAVGAPSGSTDASPEIRKSNAFRSCMTSRSESIVPIRKMIPQLIDRTSSAVTMRTPGSENTRTTNMPGIIVDTPTNEPTIQKQVAVRSVPTTIN</sequence>
<organism evidence="2 3">
    <name type="scientific">Natrialba asiatica (strain ATCC 700177 / DSM 12278 / JCM 9576 / FERM P-10747 / NBRC 102637 / 172P1)</name>
    <dbReference type="NCBI Taxonomy" id="29540"/>
    <lineage>
        <taxon>Archaea</taxon>
        <taxon>Methanobacteriati</taxon>
        <taxon>Methanobacteriota</taxon>
        <taxon>Stenosarchaea group</taxon>
        <taxon>Halobacteria</taxon>
        <taxon>Halobacteriales</taxon>
        <taxon>Natrialbaceae</taxon>
        <taxon>Natrialba</taxon>
    </lineage>
</organism>
<gene>
    <name evidence="2" type="ORF">C481_20856</name>
</gene>
<name>M0AEC0_NATA1</name>
<evidence type="ECO:0000313" key="3">
    <source>
        <dbReference type="Proteomes" id="UP000011554"/>
    </source>
</evidence>
<dbReference type="GO" id="GO:0006631">
    <property type="term" value="P:fatty acid metabolic process"/>
    <property type="evidence" value="ECO:0007669"/>
    <property type="project" value="InterPro"/>
</dbReference>
<dbReference type="EMBL" id="AOIO01000049">
    <property type="protein sequence ID" value="ELY97080.1"/>
    <property type="molecule type" value="Genomic_DNA"/>
</dbReference>
<dbReference type="InterPro" id="IPR036291">
    <property type="entry name" value="NAD(P)-bd_dom_sf"/>
</dbReference>
<proteinExistence type="predicted"/>
<dbReference type="AlphaFoldDB" id="M0AEC0"/>
<dbReference type="Proteomes" id="UP000011554">
    <property type="component" value="Unassembled WGS sequence"/>
</dbReference>
<feature type="domain" description="3-hydroxyacyl-CoA dehydrogenase NAD binding" evidence="1">
    <location>
        <begin position="28"/>
        <end position="77"/>
    </location>
</feature>
<protein>
    <submittedName>
        <fullName evidence="2">3-hydroxyacyl-CoA dehydrogenase</fullName>
    </submittedName>
</protein>
<dbReference type="eggNOG" id="arCOG00250">
    <property type="taxonomic scope" value="Archaea"/>
</dbReference>
<dbReference type="InterPro" id="IPR006176">
    <property type="entry name" value="3-OHacyl-CoA_DH_NAD-bd"/>
</dbReference>